<name>A0ABP8RGI8_9PSEU</name>
<protein>
    <submittedName>
        <fullName evidence="6">LysR substrate-binding domain-containing protein</fullName>
    </submittedName>
</protein>
<dbReference type="InterPro" id="IPR050950">
    <property type="entry name" value="HTH-type_LysR_regulators"/>
</dbReference>
<dbReference type="InterPro" id="IPR036388">
    <property type="entry name" value="WH-like_DNA-bd_sf"/>
</dbReference>
<dbReference type="PANTHER" id="PTHR30419:SF31">
    <property type="entry name" value="BLR3139 PROTEIN"/>
    <property type="match status" value="1"/>
</dbReference>
<evidence type="ECO:0000256" key="2">
    <source>
        <dbReference type="ARBA" id="ARBA00023015"/>
    </source>
</evidence>
<organism evidence="6 7">
    <name type="scientific">Pseudonocardia xishanensis</name>
    <dbReference type="NCBI Taxonomy" id="630995"/>
    <lineage>
        <taxon>Bacteria</taxon>
        <taxon>Bacillati</taxon>
        <taxon>Actinomycetota</taxon>
        <taxon>Actinomycetes</taxon>
        <taxon>Pseudonocardiales</taxon>
        <taxon>Pseudonocardiaceae</taxon>
        <taxon>Pseudonocardia</taxon>
    </lineage>
</organism>
<dbReference type="EMBL" id="BAABGT010000012">
    <property type="protein sequence ID" value="GAA4537854.1"/>
    <property type="molecule type" value="Genomic_DNA"/>
</dbReference>
<sequence length="307" mass="31017">MELRHLRYLVAVVEEGTVTAAAERLHVAQPGVSAQLRQLEREIGEPLLARSSRGMAVTEAGAAVLPFARAALAAVEGARLAVDELKGLVRGQVRVGMAPSLAATDLPELLAEFRAAHPAVEVSLREGTSAELLAGLVDGMVDLVWAGIAEEPPEGVAYRVVTEQALVAVGWPPVGAGLGGVGSGGVGSGGVGGPRSGSVTVAELVGAPLMCMAEGSGPRAAFDAACVRAGVQPRIAFEAGDPLLLARLAARGLGVAVLPEGAVRAAGVELDPVGITPETTSRIVLAWRGSGPTSPAARAVIALARRS</sequence>
<dbReference type="InterPro" id="IPR005119">
    <property type="entry name" value="LysR_subst-bd"/>
</dbReference>
<feature type="domain" description="HTH lysR-type" evidence="5">
    <location>
        <begin position="1"/>
        <end position="58"/>
    </location>
</feature>
<keyword evidence="2" id="KW-0805">Transcription regulation</keyword>
<keyword evidence="4" id="KW-0804">Transcription</keyword>
<evidence type="ECO:0000256" key="1">
    <source>
        <dbReference type="ARBA" id="ARBA00009437"/>
    </source>
</evidence>
<keyword evidence="3" id="KW-0238">DNA-binding</keyword>
<dbReference type="Gene3D" id="1.10.10.10">
    <property type="entry name" value="Winged helix-like DNA-binding domain superfamily/Winged helix DNA-binding domain"/>
    <property type="match status" value="1"/>
</dbReference>
<dbReference type="PANTHER" id="PTHR30419">
    <property type="entry name" value="HTH-TYPE TRANSCRIPTIONAL REGULATOR YBHD"/>
    <property type="match status" value="1"/>
</dbReference>
<comment type="similarity">
    <text evidence="1">Belongs to the LysR transcriptional regulatory family.</text>
</comment>
<gene>
    <name evidence="6" type="ORF">GCM10023175_06990</name>
</gene>
<dbReference type="Gene3D" id="3.40.190.10">
    <property type="entry name" value="Periplasmic binding protein-like II"/>
    <property type="match status" value="2"/>
</dbReference>
<dbReference type="RefSeq" id="WP_345412559.1">
    <property type="nucleotide sequence ID" value="NZ_BAABGT010000012.1"/>
</dbReference>
<dbReference type="Proteomes" id="UP001501598">
    <property type="component" value="Unassembled WGS sequence"/>
</dbReference>
<evidence type="ECO:0000313" key="7">
    <source>
        <dbReference type="Proteomes" id="UP001501598"/>
    </source>
</evidence>
<dbReference type="PROSITE" id="PS50931">
    <property type="entry name" value="HTH_LYSR"/>
    <property type="match status" value="1"/>
</dbReference>
<dbReference type="InterPro" id="IPR000847">
    <property type="entry name" value="LysR_HTH_N"/>
</dbReference>
<dbReference type="SUPFAM" id="SSF53850">
    <property type="entry name" value="Periplasmic binding protein-like II"/>
    <property type="match status" value="1"/>
</dbReference>
<evidence type="ECO:0000313" key="6">
    <source>
        <dbReference type="EMBL" id="GAA4537854.1"/>
    </source>
</evidence>
<keyword evidence="7" id="KW-1185">Reference proteome</keyword>
<dbReference type="Pfam" id="PF00126">
    <property type="entry name" value="HTH_1"/>
    <property type="match status" value="1"/>
</dbReference>
<comment type="caution">
    <text evidence="6">The sequence shown here is derived from an EMBL/GenBank/DDBJ whole genome shotgun (WGS) entry which is preliminary data.</text>
</comment>
<proteinExistence type="inferred from homology"/>
<accession>A0ABP8RGI8</accession>
<dbReference type="SUPFAM" id="SSF46785">
    <property type="entry name" value="Winged helix' DNA-binding domain"/>
    <property type="match status" value="1"/>
</dbReference>
<dbReference type="InterPro" id="IPR036390">
    <property type="entry name" value="WH_DNA-bd_sf"/>
</dbReference>
<dbReference type="PRINTS" id="PR00039">
    <property type="entry name" value="HTHLYSR"/>
</dbReference>
<reference evidence="7" key="1">
    <citation type="journal article" date="2019" name="Int. J. Syst. Evol. Microbiol.">
        <title>The Global Catalogue of Microorganisms (GCM) 10K type strain sequencing project: providing services to taxonomists for standard genome sequencing and annotation.</title>
        <authorList>
            <consortium name="The Broad Institute Genomics Platform"/>
            <consortium name="The Broad Institute Genome Sequencing Center for Infectious Disease"/>
            <person name="Wu L."/>
            <person name="Ma J."/>
        </authorList>
    </citation>
    <scope>NUCLEOTIDE SEQUENCE [LARGE SCALE GENOMIC DNA]</scope>
    <source>
        <strain evidence="7">JCM 17906</strain>
    </source>
</reference>
<dbReference type="Pfam" id="PF03466">
    <property type="entry name" value="LysR_substrate"/>
    <property type="match status" value="2"/>
</dbReference>
<evidence type="ECO:0000256" key="4">
    <source>
        <dbReference type="ARBA" id="ARBA00023163"/>
    </source>
</evidence>
<evidence type="ECO:0000259" key="5">
    <source>
        <dbReference type="PROSITE" id="PS50931"/>
    </source>
</evidence>
<evidence type="ECO:0000256" key="3">
    <source>
        <dbReference type="ARBA" id="ARBA00023125"/>
    </source>
</evidence>